<evidence type="ECO:0000256" key="4">
    <source>
        <dbReference type="ARBA" id="ARBA00022827"/>
    </source>
</evidence>
<dbReference type="GO" id="GO:0004499">
    <property type="term" value="F:N,N-dimethylaniline monooxygenase activity"/>
    <property type="evidence" value="ECO:0007669"/>
    <property type="project" value="InterPro"/>
</dbReference>
<dbReference type="EMBL" id="CCBN010000002">
    <property type="protein sequence ID" value="CDO52240.1"/>
    <property type="molecule type" value="Genomic_DNA"/>
</dbReference>
<evidence type="ECO:0000313" key="9">
    <source>
        <dbReference type="Proteomes" id="UP000242525"/>
    </source>
</evidence>
<keyword evidence="7 8" id="KW-0503">Monooxygenase</keyword>
<name>A0A0J9X4X4_GEOCN</name>
<sequence>MTISNLIHSVAIIGAGPSGLALANALKAEGIFSKIKMFERQPQVGGVWNYSDETRNTPLIPSTSPFEKEPTLVKNGKPMYYSPMYKTLETNIPKDVMAFNNNPFNKEYEIFPTREQVLQYLQGYSKNVNELVQYNTEVLDVKKDNGVWEITSTNYNTETPTSEIEQFDAVAICTGHYDLPYIPQVSGIAAWSAKFPGHILHSKYYNDPSDYKDQTILVIGNSASGLDVSMQTADYATKVYRSISSASRMPYAEDPRITDVPKIREFLPEEGKIVLEDDSILENIDKIIYCTGYLYSFPFLNTYNDGQHADSVLTKGDRINRLYKQIFYIPDPTLVFINMTKFTIPFPLAESQGTVAAAVFSGRITLPDDSTMRECERAEEAEKGNVNAEFHSLVFPKDIEYYRELQAWLNTATDPSVGFKPVVWDDARYELRAGAFDKKRLRLENKISQKLGK</sequence>
<dbReference type="Proteomes" id="UP000242525">
    <property type="component" value="Unassembled WGS sequence"/>
</dbReference>
<dbReference type="InterPro" id="IPR050346">
    <property type="entry name" value="FMO-like"/>
</dbReference>
<reference evidence="8" key="1">
    <citation type="submission" date="2014-03" db="EMBL/GenBank/DDBJ databases">
        <authorList>
            <person name="Casaregola S."/>
        </authorList>
    </citation>
    <scope>NUCLEOTIDE SEQUENCE [LARGE SCALE GENOMIC DNA]</scope>
    <source>
        <strain evidence="8">CLIB 918</strain>
    </source>
</reference>
<dbReference type="STRING" id="1173061.A0A0J9X4X4"/>
<dbReference type="GO" id="GO:0050660">
    <property type="term" value="F:flavin adenine dinucleotide binding"/>
    <property type="evidence" value="ECO:0007669"/>
    <property type="project" value="InterPro"/>
</dbReference>
<dbReference type="PRINTS" id="PR00370">
    <property type="entry name" value="FMOXYGENASE"/>
</dbReference>
<comment type="cofactor">
    <cofactor evidence="1">
        <name>FAD</name>
        <dbReference type="ChEBI" id="CHEBI:57692"/>
    </cofactor>
</comment>
<dbReference type="OrthoDB" id="66881at2759"/>
<keyword evidence="3" id="KW-0285">Flavoprotein</keyword>
<dbReference type="Pfam" id="PF00743">
    <property type="entry name" value="FMO-like"/>
    <property type="match status" value="2"/>
</dbReference>
<evidence type="ECO:0000313" key="8">
    <source>
        <dbReference type="EMBL" id="CDO52240.1"/>
    </source>
</evidence>
<keyword evidence="5" id="KW-0521">NADP</keyword>
<evidence type="ECO:0000256" key="7">
    <source>
        <dbReference type="ARBA" id="ARBA00023033"/>
    </source>
</evidence>
<dbReference type="Pfam" id="PF13450">
    <property type="entry name" value="NAD_binding_8"/>
    <property type="match status" value="1"/>
</dbReference>
<proteinExistence type="inferred from homology"/>
<dbReference type="Gene3D" id="3.50.50.60">
    <property type="entry name" value="FAD/NAD(P)-binding domain"/>
    <property type="match status" value="2"/>
</dbReference>
<accession>A0A0J9X4X4</accession>
<comment type="caution">
    <text evidence="8">The sequence shown here is derived from an EMBL/GenBank/DDBJ whole genome shotgun (WGS) entry which is preliminary data.</text>
</comment>
<dbReference type="PIRSF" id="PIRSF000332">
    <property type="entry name" value="FMO"/>
    <property type="match status" value="1"/>
</dbReference>
<evidence type="ECO:0000256" key="5">
    <source>
        <dbReference type="ARBA" id="ARBA00022857"/>
    </source>
</evidence>
<keyword evidence="9" id="KW-1185">Reference proteome</keyword>
<dbReference type="InterPro" id="IPR036188">
    <property type="entry name" value="FAD/NAD-bd_sf"/>
</dbReference>
<evidence type="ECO:0000256" key="6">
    <source>
        <dbReference type="ARBA" id="ARBA00023002"/>
    </source>
</evidence>
<evidence type="ECO:0000256" key="3">
    <source>
        <dbReference type="ARBA" id="ARBA00022630"/>
    </source>
</evidence>
<keyword evidence="6" id="KW-0560">Oxidoreductase</keyword>
<dbReference type="FunFam" id="3.50.50.60:FF:000138">
    <property type="entry name" value="Flavin-containing monooxygenase"/>
    <property type="match status" value="1"/>
</dbReference>
<evidence type="ECO:0000256" key="1">
    <source>
        <dbReference type="ARBA" id="ARBA00001974"/>
    </source>
</evidence>
<protein>
    <submittedName>
        <fullName evidence="8">Similar to Saccharomyces cerevisiae YHR176W FMO1 Flavin-containing monooxygenase, localized to the cytoplasmic face of the ER membrane</fullName>
    </submittedName>
</protein>
<dbReference type="GO" id="GO:0050661">
    <property type="term" value="F:NADP binding"/>
    <property type="evidence" value="ECO:0007669"/>
    <property type="project" value="InterPro"/>
</dbReference>
<dbReference type="PANTHER" id="PTHR23023">
    <property type="entry name" value="DIMETHYLANILINE MONOOXYGENASE"/>
    <property type="match status" value="1"/>
</dbReference>
<dbReference type="SUPFAM" id="SSF51905">
    <property type="entry name" value="FAD/NAD(P)-binding domain"/>
    <property type="match status" value="2"/>
</dbReference>
<dbReference type="InterPro" id="IPR020946">
    <property type="entry name" value="Flavin_mOase-like"/>
</dbReference>
<gene>
    <name evidence="8" type="ORF">BN980_GECA02s07919g</name>
</gene>
<comment type="similarity">
    <text evidence="2">Belongs to the FMO family.</text>
</comment>
<evidence type="ECO:0000256" key="2">
    <source>
        <dbReference type="ARBA" id="ARBA00009183"/>
    </source>
</evidence>
<dbReference type="InterPro" id="IPR000960">
    <property type="entry name" value="Flavin_mOase"/>
</dbReference>
<organism evidence="8 9">
    <name type="scientific">Geotrichum candidum</name>
    <name type="common">Oospora lactis</name>
    <name type="synonym">Dipodascus geotrichum</name>
    <dbReference type="NCBI Taxonomy" id="1173061"/>
    <lineage>
        <taxon>Eukaryota</taxon>
        <taxon>Fungi</taxon>
        <taxon>Dikarya</taxon>
        <taxon>Ascomycota</taxon>
        <taxon>Saccharomycotina</taxon>
        <taxon>Dipodascomycetes</taxon>
        <taxon>Dipodascales</taxon>
        <taxon>Dipodascaceae</taxon>
        <taxon>Geotrichum</taxon>
    </lineage>
</organism>
<dbReference type="AlphaFoldDB" id="A0A0J9X4X4"/>
<keyword evidence="4" id="KW-0274">FAD</keyword>